<comment type="caution">
    <text evidence="2">The sequence shown here is derived from an EMBL/GenBank/DDBJ whole genome shotgun (WGS) entry which is preliminary data.</text>
</comment>
<proteinExistence type="predicted"/>
<name>A0ABW0DNU0_9ACTN</name>
<evidence type="ECO:0000313" key="2">
    <source>
        <dbReference type="EMBL" id="MFC5239068.1"/>
    </source>
</evidence>
<dbReference type="Proteomes" id="UP001596035">
    <property type="component" value="Unassembled WGS sequence"/>
</dbReference>
<organism evidence="2 3">
    <name type="scientific">Streptomyces atrovirens</name>
    <dbReference type="NCBI Taxonomy" id="285556"/>
    <lineage>
        <taxon>Bacteria</taxon>
        <taxon>Bacillati</taxon>
        <taxon>Actinomycetota</taxon>
        <taxon>Actinomycetes</taxon>
        <taxon>Kitasatosporales</taxon>
        <taxon>Streptomycetaceae</taxon>
        <taxon>Streptomyces</taxon>
    </lineage>
</organism>
<keyword evidence="3" id="KW-1185">Reference proteome</keyword>
<reference evidence="3" key="1">
    <citation type="journal article" date="2019" name="Int. J. Syst. Evol. Microbiol.">
        <title>The Global Catalogue of Microorganisms (GCM) 10K type strain sequencing project: providing services to taxonomists for standard genome sequencing and annotation.</title>
        <authorList>
            <consortium name="The Broad Institute Genomics Platform"/>
            <consortium name="The Broad Institute Genome Sequencing Center for Infectious Disease"/>
            <person name="Wu L."/>
            <person name="Ma J."/>
        </authorList>
    </citation>
    <scope>NUCLEOTIDE SEQUENCE [LARGE SCALE GENOMIC DNA]</scope>
    <source>
        <strain evidence="3">CGMCC 4.7131</strain>
    </source>
</reference>
<gene>
    <name evidence="2" type="ORF">ACFPWV_03910</name>
</gene>
<accession>A0ABW0DNU0</accession>
<sequence length="61" mass="6628">MRRTTADRQRRRALVDTSVTAATLVTGPDPVPTHPNTLPRLPDVRGQAVTARRAPEPEVTG</sequence>
<dbReference type="RefSeq" id="WP_344561297.1">
    <property type="nucleotide sequence ID" value="NZ_BAAATG010000021.1"/>
</dbReference>
<evidence type="ECO:0000256" key="1">
    <source>
        <dbReference type="SAM" id="MobiDB-lite"/>
    </source>
</evidence>
<dbReference type="EMBL" id="JBHSKN010000004">
    <property type="protein sequence ID" value="MFC5239068.1"/>
    <property type="molecule type" value="Genomic_DNA"/>
</dbReference>
<evidence type="ECO:0000313" key="3">
    <source>
        <dbReference type="Proteomes" id="UP001596035"/>
    </source>
</evidence>
<protein>
    <submittedName>
        <fullName evidence="2">Uncharacterized protein</fullName>
    </submittedName>
</protein>
<feature type="region of interest" description="Disordered" evidence="1">
    <location>
        <begin position="24"/>
        <end position="61"/>
    </location>
</feature>